<dbReference type="SUPFAM" id="SSF159888">
    <property type="entry name" value="YdhG-like"/>
    <property type="match status" value="1"/>
</dbReference>
<dbReference type="Proteomes" id="UP000297762">
    <property type="component" value="Unassembled WGS sequence"/>
</dbReference>
<dbReference type="EMBL" id="RQGF01000035">
    <property type="protein sequence ID" value="TGL58739.1"/>
    <property type="molecule type" value="Genomic_DNA"/>
</dbReference>
<protein>
    <recommendedName>
        <fullName evidence="1">YdhG-like domain-containing protein</fullName>
    </recommendedName>
</protein>
<proteinExistence type="predicted"/>
<dbReference type="Gene3D" id="3.90.1150.200">
    <property type="match status" value="1"/>
</dbReference>
<reference evidence="2" key="1">
    <citation type="journal article" date="2019" name="PLoS Negl. Trop. Dis.">
        <title>Revisiting the worldwide diversity of Leptospira species in the environment.</title>
        <authorList>
            <person name="Vincent A.T."/>
            <person name="Schiettekatte O."/>
            <person name="Bourhy P."/>
            <person name="Veyrier F.J."/>
            <person name="Picardeau M."/>
        </authorList>
    </citation>
    <scope>NUCLEOTIDE SEQUENCE [LARGE SCALE GENOMIC DNA]</scope>
    <source>
        <strain evidence="2">201702455</strain>
    </source>
</reference>
<name>A0A4R9JZC4_9LEPT</name>
<evidence type="ECO:0000259" key="1">
    <source>
        <dbReference type="Pfam" id="PF08818"/>
    </source>
</evidence>
<keyword evidence="3" id="KW-1185">Reference proteome</keyword>
<organism evidence="2 3">
    <name type="scientific">Leptospira sarikeiensis</name>
    <dbReference type="NCBI Taxonomy" id="2484943"/>
    <lineage>
        <taxon>Bacteria</taxon>
        <taxon>Pseudomonadati</taxon>
        <taxon>Spirochaetota</taxon>
        <taxon>Spirochaetia</taxon>
        <taxon>Leptospirales</taxon>
        <taxon>Leptospiraceae</taxon>
        <taxon>Leptospira</taxon>
    </lineage>
</organism>
<dbReference type="RefSeq" id="WP_135650986.1">
    <property type="nucleotide sequence ID" value="NZ_RQGF01000035.1"/>
</dbReference>
<evidence type="ECO:0000313" key="3">
    <source>
        <dbReference type="Proteomes" id="UP000297762"/>
    </source>
</evidence>
<sequence length="129" mass="15042">MDNKNTFESIDEYIKTFPKDVQSLLKELRKVIQETAPNAEEKISYQMPTFFLNKNLVHFAAYKNHIGFYPGASGIAKFKKEIDKYKNAKGSVQFPIDKSLPFDLIRKIVKFRVEEDLKDPPKKQKAKKK</sequence>
<feature type="domain" description="YdhG-like" evidence="1">
    <location>
        <begin position="22"/>
        <end position="113"/>
    </location>
</feature>
<dbReference type="AlphaFoldDB" id="A0A4R9JZC4"/>
<dbReference type="InterPro" id="IPR014922">
    <property type="entry name" value="YdhG-like"/>
</dbReference>
<gene>
    <name evidence="2" type="ORF">EHQ64_16945</name>
</gene>
<accession>A0A4R9JZC4</accession>
<dbReference type="OrthoDB" id="115213at2"/>
<evidence type="ECO:0000313" key="2">
    <source>
        <dbReference type="EMBL" id="TGL58739.1"/>
    </source>
</evidence>
<comment type="caution">
    <text evidence="2">The sequence shown here is derived from an EMBL/GenBank/DDBJ whole genome shotgun (WGS) entry which is preliminary data.</text>
</comment>
<dbReference type="Pfam" id="PF08818">
    <property type="entry name" value="DUF1801"/>
    <property type="match status" value="1"/>
</dbReference>